<feature type="domain" description="Thioredoxin-like fold" evidence="1">
    <location>
        <begin position="27"/>
        <end position="126"/>
    </location>
</feature>
<sequence>MLNNFLIVLVSVFSFLSSGKTEISSQAKKESKNVIVYFSGSDWCTICHQFSGRVIKDEKVSEVIKSNYVYYVADFPQKKKLAKEVASTNEFFADKLNEEGTFPKFVICDEEFNFIANIPSDATAESALTILKKYIKE</sequence>
<dbReference type="EMBL" id="JAQGEF010000024">
    <property type="protein sequence ID" value="MDA3616186.1"/>
    <property type="molecule type" value="Genomic_DNA"/>
</dbReference>
<name>A0ABT4UMV5_9BACT</name>
<accession>A0ABT4UMV5</accession>
<dbReference type="Proteomes" id="UP001210231">
    <property type="component" value="Unassembled WGS sequence"/>
</dbReference>
<evidence type="ECO:0000313" key="3">
    <source>
        <dbReference type="Proteomes" id="UP001210231"/>
    </source>
</evidence>
<protein>
    <submittedName>
        <fullName evidence="2">Thioredoxin family protein</fullName>
    </submittedName>
</protein>
<dbReference type="Pfam" id="PF13098">
    <property type="entry name" value="Thioredoxin_2"/>
    <property type="match status" value="1"/>
</dbReference>
<proteinExistence type="predicted"/>
<comment type="caution">
    <text evidence="2">The sequence shown here is derived from an EMBL/GenBank/DDBJ whole genome shotgun (WGS) entry which is preliminary data.</text>
</comment>
<organism evidence="2 3">
    <name type="scientific">Polluticaenibacter yanchengensis</name>
    <dbReference type="NCBI Taxonomy" id="3014562"/>
    <lineage>
        <taxon>Bacteria</taxon>
        <taxon>Pseudomonadati</taxon>
        <taxon>Bacteroidota</taxon>
        <taxon>Chitinophagia</taxon>
        <taxon>Chitinophagales</taxon>
        <taxon>Chitinophagaceae</taxon>
        <taxon>Polluticaenibacter</taxon>
    </lineage>
</organism>
<evidence type="ECO:0000313" key="2">
    <source>
        <dbReference type="EMBL" id="MDA3616186.1"/>
    </source>
</evidence>
<keyword evidence="3" id="KW-1185">Reference proteome</keyword>
<dbReference type="RefSeq" id="WP_407032516.1">
    <property type="nucleotide sequence ID" value="NZ_JAQGEF010000024.1"/>
</dbReference>
<gene>
    <name evidence="2" type="ORF">O3P16_15320</name>
</gene>
<reference evidence="2 3" key="1">
    <citation type="submission" date="2022-12" db="EMBL/GenBank/DDBJ databases">
        <title>Chitinophagaceae gen. sp. nov., a new member of the family Chitinophagaceae, isolated from soil in a chemical factory.</title>
        <authorList>
            <person name="Ke Z."/>
        </authorList>
    </citation>
    <scope>NUCLEOTIDE SEQUENCE [LARGE SCALE GENOMIC DNA]</scope>
    <source>
        <strain evidence="2 3">LY-5</strain>
    </source>
</reference>
<dbReference type="Gene3D" id="3.40.30.10">
    <property type="entry name" value="Glutaredoxin"/>
    <property type="match status" value="1"/>
</dbReference>
<evidence type="ECO:0000259" key="1">
    <source>
        <dbReference type="Pfam" id="PF13098"/>
    </source>
</evidence>
<dbReference type="SUPFAM" id="SSF52833">
    <property type="entry name" value="Thioredoxin-like"/>
    <property type="match status" value="1"/>
</dbReference>
<dbReference type="InterPro" id="IPR036249">
    <property type="entry name" value="Thioredoxin-like_sf"/>
</dbReference>
<dbReference type="InterPro" id="IPR012336">
    <property type="entry name" value="Thioredoxin-like_fold"/>
</dbReference>